<reference evidence="2" key="1">
    <citation type="journal article" date="2023" name="G3 (Bethesda)">
        <title>Genome assembly and association tests identify interacting loci associated with vigor, precocity, and sex in interspecific pistachio rootstocks.</title>
        <authorList>
            <person name="Palmer W."/>
            <person name="Jacygrad E."/>
            <person name="Sagayaradj S."/>
            <person name="Cavanaugh K."/>
            <person name="Han R."/>
            <person name="Bertier L."/>
            <person name="Beede B."/>
            <person name="Kafkas S."/>
            <person name="Golino D."/>
            <person name="Preece J."/>
            <person name="Michelmore R."/>
        </authorList>
    </citation>
    <scope>NUCLEOTIDE SEQUENCE [LARGE SCALE GENOMIC DNA]</scope>
</reference>
<protein>
    <submittedName>
        <fullName evidence="1">Uncharacterized protein</fullName>
    </submittedName>
</protein>
<dbReference type="Proteomes" id="UP001164250">
    <property type="component" value="Chromosome 12"/>
</dbReference>
<dbReference type="EMBL" id="CM047908">
    <property type="protein sequence ID" value="KAJ0082454.1"/>
    <property type="molecule type" value="Genomic_DNA"/>
</dbReference>
<sequence length="40" mass="4652">MSSPGRIFTEQEMLAKLRSVMDNSRSRRRHKACFNAFSCC</sequence>
<evidence type="ECO:0000313" key="1">
    <source>
        <dbReference type="EMBL" id="KAJ0082454.1"/>
    </source>
</evidence>
<keyword evidence="2" id="KW-1185">Reference proteome</keyword>
<organism evidence="1 2">
    <name type="scientific">Pistacia atlantica</name>
    <dbReference type="NCBI Taxonomy" id="434234"/>
    <lineage>
        <taxon>Eukaryota</taxon>
        <taxon>Viridiplantae</taxon>
        <taxon>Streptophyta</taxon>
        <taxon>Embryophyta</taxon>
        <taxon>Tracheophyta</taxon>
        <taxon>Spermatophyta</taxon>
        <taxon>Magnoliopsida</taxon>
        <taxon>eudicotyledons</taxon>
        <taxon>Gunneridae</taxon>
        <taxon>Pentapetalae</taxon>
        <taxon>rosids</taxon>
        <taxon>malvids</taxon>
        <taxon>Sapindales</taxon>
        <taxon>Anacardiaceae</taxon>
        <taxon>Pistacia</taxon>
    </lineage>
</organism>
<proteinExistence type="predicted"/>
<accession>A0ACC1A891</accession>
<comment type="caution">
    <text evidence="1">The sequence shown here is derived from an EMBL/GenBank/DDBJ whole genome shotgun (WGS) entry which is preliminary data.</text>
</comment>
<name>A0ACC1A891_9ROSI</name>
<evidence type="ECO:0000313" key="2">
    <source>
        <dbReference type="Proteomes" id="UP001164250"/>
    </source>
</evidence>
<gene>
    <name evidence="1" type="ORF">Patl1_10466</name>
</gene>